<evidence type="ECO:0000313" key="1">
    <source>
        <dbReference type="EMBL" id="RZB29471.1"/>
    </source>
</evidence>
<reference evidence="2" key="1">
    <citation type="submission" date="2019-01" db="EMBL/GenBank/DDBJ databases">
        <title>Anaerobic oxidation of ethane by archaea from a marine hydrocarbon seep.</title>
        <authorList>
            <person name="Musat F."/>
        </authorList>
    </citation>
    <scope>NUCLEOTIDE SEQUENCE [LARGE SCALE GENOMIC DNA]</scope>
</reference>
<comment type="caution">
    <text evidence="1">The sequence shown here is derived from an EMBL/GenBank/DDBJ whole genome shotgun (WGS) entry which is preliminary data.</text>
</comment>
<dbReference type="EMBL" id="RPGO01000026">
    <property type="protein sequence ID" value="RZB29471.1"/>
    <property type="molecule type" value="Genomic_DNA"/>
</dbReference>
<sequence length="187" mass="21462">MLKLKPNADEALKIAALGHDIERTIEEQKVIRKDYISYDDFKKAHALNSAEILKEIMKACNVKKELIDDVFFLVSSHETGGNRRADVLRDADTISFFHVNLPYYSVRNDAEETKGRCLWGYKKLPDTLKRVVANFRYEDKEIESLLRDCTVEFSSEIAKSLNFTAEHAENAEARSGLKTPRPLRSPR</sequence>
<dbReference type="InterPro" id="IPR025255">
    <property type="entry name" value="DUF4202"/>
</dbReference>
<evidence type="ECO:0008006" key="3">
    <source>
        <dbReference type="Google" id="ProtNLM"/>
    </source>
</evidence>
<protein>
    <recommendedName>
        <fullName evidence="3">HD domain-containing protein</fullName>
    </recommendedName>
</protein>
<dbReference type="Proteomes" id="UP000291831">
    <property type="component" value="Unassembled WGS sequence"/>
</dbReference>
<dbReference type="Gene3D" id="1.10.3210.10">
    <property type="entry name" value="Hypothetical protein af1432"/>
    <property type="match status" value="1"/>
</dbReference>
<dbReference type="SUPFAM" id="SSF109604">
    <property type="entry name" value="HD-domain/PDEase-like"/>
    <property type="match status" value="1"/>
</dbReference>
<gene>
    <name evidence="1" type="ORF">AEth_01106</name>
</gene>
<dbReference type="AlphaFoldDB" id="A0A8B3S2B2"/>
<accession>A0A8B3S2B2</accession>
<proteinExistence type="predicted"/>
<organism evidence="1 2">
    <name type="scientific">Candidatus Argoarchaeum ethanivorans</name>
    <dbReference type="NCBI Taxonomy" id="2608793"/>
    <lineage>
        <taxon>Archaea</taxon>
        <taxon>Methanobacteriati</taxon>
        <taxon>Methanobacteriota</taxon>
        <taxon>Stenosarchaea group</taxon>
        <taxon>Methanomicrobia</taxon>
        <taxon>Methanosarcinales</taxon>
        <taxon>Methanosarcinales incertae sedis</taxon>
        <taxon>GOM Arc I cluster</taxon>
        <taxon>Candidatus Argoarchaeum</taxon>
    </lineage>
</organism>
<evidence type="ECO:0000313" key="2">
    <source>
        <dbReference type="Proteomes" id="UP000291831"/>
    </source>
</evidence>
<name>A0A8B3S2B2_9EURY</name>
<dbReference type="Pfam" id="PF13875">
    <property type="entry name" value="DUF4202"/>
    <property type="match status" value="1"/>
</dbReference>